<dbReference type="Pfam" id="PF09924">
    <property type="entry name" value="LPG_synthase_C"/>
    <property type="match status" value="1"/>
</dbReference>
<dbReference type="InterPro" id="IPR024320">
    <property type="entry name" value="LPG_synthase_C"/>
</dbReference>
<dbReference type="VEuPathDB" id="FungiDB:BO97DRAFT_409040"/>
<proteinExistence type="predicted"/>
<keyword evidence="5" id="KW-0472">Membrane</keyword>
<dbReference type="GO" id="GO:0055091">
    <property type="term" value="P:phospholipid homeostasis"/>
    <property type="evidence" value="ECO:0007669"/>
    <property type="project" value="TreeGrafter"/>
</dbReference>
<keyword evidence="8" id="KW-1185">Reference proteome</keyword>
<accession>A0A395HI08</accession>
<evidence type="ECO:0000313" key="8">
    <source>
        <dbReference type="Proteomes" id="UP000248961"/>
    </source>
</evidence>
<evidence type="ECO:0000259" key="6">
    <source>
        <dbReference type="Pfam" id="PF09924"/>
    </source>
</evidence>
<dbReference type="EMBL" id="KZ824333">
    <property type="protein sequence ID" value="RAL07380.1"/>
    <property type="molecule type" value="Genomic_DNA"/>
</dbReference>
<keyword evidence="3" id="KW-0812">Transmembrane</keyword>
<feature type="domain" description="Phosphatidylglycerol lysyltransferase C-terminal" evidence="6">
    <location>
        <begin position="11"/>
        <end position="118"/>
    </location>
</feature>
<dbReference type="PANTHER" id="PTHR34697:SF2">
    <property type="entry name" value="PHOSPHATIDYLGLYCEROL LYSYLTRANSFERASE"/>
    <property type="match status" value="1"/>
</dbReference>
<dbReference type="OrthoDB" id="5421852at2759"/>
<evidence type="ECO:0000256" key="5">
    <source>
        <dbReference type="ARBA" id="ARBA00023136"/>
    </source>
</evidence>
<dbReference type="RefSeq" id="XP_025546534.1">
    <property type="nucleotide sequence ID" value="XM_025695981.1"/>
</dbReference>
<evidence type="ECO:0000313" key="7">
    <source>
        <dbReference type="EMBL" id="RAL07380.1"/>
    </source>
</evidence>
<dbReference type="GO" id="GO:0016755">
    <property type="term" value="F:aminoacyltransferase activity"/>
    <property type="evidence" value="ECO:0007669"/>
    <property type="project" value="TreeGrafter"/>
</dbReference>
<dbReference type="STRING" id="1450537.A0A395HI08"/>
<evidence type="ECO:0000256" key="2">
    <source>
        <dbReference type="ARBA" id="ARBA00022475"/>
    </source>
</evidence>
<reference evidence="7 8" key="1">
    <citation type="submission" date="2018-02" db="EMBL/GenBank/DDBJ databases">
        <title>The genomes of Aspergillus section Nigri reveals drivers in fungal speciation.</title>
        <authorList>
            <consortium name="DOE Joint Genome Institute"/>
            <person name="Vesth T.C."/>
            <person name="Nybo J."/>
            <person name="Theobald S."/>
            <person name="Brandl J."/>
            <person name="Frisvad J.C."/>
            <person name="Nielsen K.F."/>
            <person name="Lyhne E.K."/>
            <person name="Kogle M.E."/>
            <person name="Kuo A."/>
            <person name="Riley R."/>
            <person name="Clum A."/>
            <person name="Nolan M."/>
            <person name="Lipzen A."/>
            <person name="Salamov A."/>
            <person name="Henrissat B."/>
            <person name="Wiebenga A."/>
            <person name="De vries R.P."/>
            <person name="Grigoriev I.V."/>
            <person name="Mortensen U.H."/>
            <person name="Andersen M.R."/>
            <person name="Baker S.E."/>
        </authorList>
    </citation>
    <scope>NUCLEOTIDE SEQUENCE [LARGE SCALE GENOMIC DNA]</scope>
    <source>
        <strain evidence="7 8">CBS 101889</strain>
    </source>
</reference>
<evidence type="ECO:0000256" key="4">
    <source>
        <dbReference type="ARBA" id="ARBA00022989"/>
    </source>
</evidence>
<keyword evidence="2" id="KW-1003">Cell membrane</keyword>
<dbReference type="AlphaFoldDB" id="A0A395HI08"/>
<sequence>MTYLYTRDPTTNRPNGLAALRYLGAHNGYHLDPCIASPGSPKGISDLLLFAAMALLRQMGCNYLSLGYEPFEELGTVEGLSSGLVERLTRSMYRYAFARLPIQGKKAYHDKFRPDAALERGLYLMFVSEGGAGLKKGLGGGVELVRQVVGVAHLANIRIRRVVWG</sequence>
<dbReference type="GeneID" id="37200270"/>
<dbReference type="PANTHER" id="PTHR34697">
    <property type="entry name" value="PHOSPHATIDYLGLYCEROL LYSYLTRANSFERASE"/>
    <property type="match status" value="1"/>
</dbReference>
<keyword evidence="4" id="KW-1133">Transmembrane helix</keyword>
<organism evidence="7 8">
    <name type="scientific">Aspergillus homomorphus (strain CBS 101889)</name>
    <dbReference type="NCBI Taxonomy" id="1450537"/>
    <lineage>
        <taxon>Eukaryota</taxon>
        <taxon>Fungi</taxon>
        <taxon>Dikarya</taxon>
        <taxon>Ascomycota</taxon>
        <taxon>Pezizomycotina</taxon>
        <taxon>Eurotiomycetes</taxon>
        <taxon>Eurotiomycetidae</taxon>
        <taxon>Eurotiales</taxon>
        <taxon>Aspergillaceae</taxon>
        <taxon>Aspergillus</taxon>
        <taxon>Aspergillus subgen. Circumdati</taxon>
    </lineage>
</organism>
<dbReference type="InterPro" id="IPR051211">
    <property type="entry name" value="PG_lysyltransferase"/>
</dbReference>
<gene>
    <name evidence="7" type="ORF">BO97DRAFT_409040</name>
</gene>
<dbReference type="Proteomes" id="UP000248961">
    <property type="component" value="Unassembled WGS sequence"/>
</dbReference>
<evidence type="ECO:0000256" key="3">
    <source>
        <dbReference type="ARBA" id="ARBA00022692"/>
    </source>
</evidence>
<comment type="subcellular location">
    <subcellularLocation>
        <location evidence="1">Cell membrane</location>
        <topology evidence="1">Multi-pass membrane protein</topology>
    </subcellularLocation>
</comment>
<name>A0A395HI08_ASPHC</name>
<evidence type="ECO:0000256" key="1">
    <source>
        <dbReference type="ARBA" id="ARBA00004651"/>
    </source>
</evidence>
<dbReference type="GO" id="GO:0005886">
    <property type="term" value="C:plasma membrane"/>
    <property type="evidence" value="ECO:0007669"/>
    <property type="project" value="UniProtKB-SubCell"/>
</dbReference>
<protein>
    <recommendedName>
        <fullName evidence="6">Phosphatidylglycerol lysyltransferase C-terminal domain-containing protein</fullName>
    </recommendedName>
</protein>